<protein>
    <submittedName>
        <fullName evidence="1">Uncharacterized protein</fullName>
    </submittedName>
</protein>
<dbReference type="OrthoDB" id="4779840at2759"/>
<keyword evidence="2" id="KW-1185">Reference proteome</keyword>
<reference evidence="1" key="1">
    <citation type="journal article" date="2021" name="Nat. Commun.">
        <title>Genetic determinants of endophytism in the Arabidopsis root mycobiome.</title>
        <authorList>
            <person name="Mesny F."/>
            <person name="Miyauchi S."/>
            <person name="Thiergart T."/>
            <person name="Pickel B."/>
            <person name="Atanasova L."/>
            <person name="Karlsson M."/>
            <person name="Huettel B."/>
            <person name="Barry K.W."/>
            <person name="Haridas S."/>
            <person name="Chen C."/>
            <person name="Bauer D."/>
            <person name="Andreopoulos W."/>
            <person name="Pangilinan J."/>
            <person name="LaButti K."/>
            <person name="Riley R."/>
            <person name="Lipzen A."/>
            <person name="Clum A."/>
            <person name="Drula E."/>
            <person name="Henrissat B."/>
            <person name="Kohler A."/>
            <person name="Grigoriev I.V."/>
            <person name="Martin F.M."/>
            <person name="Hacquard S."/>
        </authorList>
    </citation>
    <scope>NUCLEOTIDE SEQUENCE</scope>
    <source>
        <strain evidence="1">FSSC 5 MPI-SDFR-AT-0091</strain>
    </source>
</reference>
<organism evidence="1 2">
    <name type="scientific">Fusarium solani</name>
    <name type="common">Filamentous fungus</name>
    <dbReference type="NCBI Taxonomy" id="169388"/>
    <lineage>
        <taxon>Eukaryota</taxon>
        <taxon>Fungi</taxon>
        <taxon>Dikarya</taxon>
        <taxon>Ascomycota</taxon>
        <taxon>Pezizomycotina</taxon>
        <taxon>Sordariomycetes</taxon>
        <taxon>Hypocreomycetidae</taxon>
        <taxon>Hypocreales</taxon>
        <taxon>Nectriaceae</taxon>
        <taxon>Fusarium</taxon>
        <taxon>Fusarium solani species complex</taxon>
    </lineage>
</organism>
<evidence type="ECO:0000313" key="1">
    <source>
        <dbReference type="EMBL" id="KAH7230851.1"/>
    </source>
</evidence>
<comment type="caution">
    <text evidence="1">The sequence shown here is derived from an EMBL/GenBank/DDBJ whole genome shotgun (WGS) entry which is preliminary data.</text>
</comment>
<gene>
    <name evidence="1" type="ORF">B0J15DRAFT_555845</name>
</gene>
<accession>A0A9P9G1M5</accession>
<dbReference type="EMBL" id="JAGTJS010000034">
    <property type="protein sequence ID" value="KAH7230851.1"/>
    <property type="molecule type" value="Genomic_DNA"/>
</dbReference>
<evidence type="ECO:0000313" key="2">
    <source>
        <dbReference type="Proteomes" id="UP000736672"/>
    </source>
</evidence>
<name>A0A9P9G1M5_FUSSL</name>
<sequence length="127" mass="14811">MKGKRYYDDKHRRIALQEEDRIYLRLHDGDHLPEKPPKKWSQPRAGPFKTKRIVGDLACELELPDQWEIHLVISVRHLVPAHADDFREEEPGPVEGGSGGDQHYEVDFIIRREVHRPGPIPHPSRDC</sequence>
<dbReference type="Proteomes" id="UP000736672">
    <property type="component" value="Unassembled WGS sequence"/>
</dbReference>
<dbReference type="AlphaFoldDB" id="A0A9P9G1M5"/>
<proteinExistence type="predicted"/>